<sequence>MTELLAGAAFRGLFDRYEHTAFRLETRERYVDDEEQEPLRKFLSGEPADDAWFADWVEDIEAAAAAGKRVERVRVVNEPFSDYTRFGLDLARLNVGAGEDIRYLPRRLASELSLPSEDFWIFDSRFLAVLRFADDDRLLGVEVVDDPAQVLLRCQWRDVAWHYATPWQDFRGRSSNST</sequence>
<proteinExistence type="predicted"/>
<dbReference type="AlphaFoldDB" id="A0A2W2BL52"/>
<gene>
    <name evidence="2" type="ORF">C1I92_02365</name>
</gene>
<comment type="caution">
    <text evidence="2">The sequence shown here is derived from an EMBL/GenBank/DDBJ whole genome shotgun (WGS) entry which is preliminary data.</text>
</comment>
<dbReference type="EMBL" id="POTW01000004">
    <property type="protein sequence ID" value="PZF86050.1"/>
    <property type="molecule type" value="Genomic_DNA"/>
</dbReference>
<protein>
    <recommendedName>
        <fullName evidence="1">DUF6879 domain-containing protein</fullName>
    </recommendedName>
</protein>
<dbReference type="InterPro" id="IPR049244">
    <property type="entry name" value="DUF6879"/>
</dbReference>
<reference evidence="2 3" key="1">
    <citation type="submission" date="2018-01" db="EMBL/GenBank/DDBJ databases">
        <title>Draft genome sequence of Jiangella sp. GTF31.</title>
        <authorList>
            <person name="Sahin N."/>
            <person name="Ay H."/>
            <person name="Saygin H."/>
        </authorList>
    </citation>
    <scope>NUCLEOTIDE SEQUENCE [LARGE SCALE GENOMIC DNA]</scope>
    <source>
        <strain evidence="2 3">GTF31</strain>
    </source>
</reference>
<evidence type="ECO:0000313" key="3">
    <source>
        <dbReference type="Proteomes" id="UP000248764"/>
    </source>
</evidence>
<dbReference type="Proteomes" id="UP000248764">
    <property type="component" value="Unassembled WGS sequence"/>
</dbReference>
<dbReference type="Pfam" id="PF21806">
    <property type="entry name" value="DUF6879"/>
    <property type="match status" value="1"/>
</dbReference>
<evidence type="ECO:0000259" key="1">
    <source>
        <dbReference type="Pfam" id="PF21806"/>
    </source>
</evidence>
<evidence type="ECO:0000313" key="2">
    <source>
        <dbReference type="EMBL" id="PZF86050.1"/>
    </source>
</evidence>
<feature type="domain" description="DUF6879" evidence="1">
    <location>
        <begin position="9"/>
        <end position="171"/>
    </location>
</feature>
<keyword evidence="3" id="KW-1185">Reference proteome</keyword>
<accession>A0A2W2BL52</accession>
<dbReference type="RefSeq" id="WP_111253057.1">
    <property type="nucleotide sequence ID" value="NZ_POTW01000004.1"/>
</dbReference>
<organism evidence="2 3">
    <name type="scientific">Jiangella anatolica</name>
    <dbReference type="NCBI Taxonomy" id="2670374"/>
    <lineage>
        <taxon>Bacteria</taxon>
        <taxon>Bacillati</taxon>
        <taxon>Actinomycetota</taxon>
        <taxon>Actinomycetes</taxon>
        <taxon>Jiangellales</taxon>
        <taxon>Jiangellaceae</taxon>
        <taxon>Jiangella</taxon>
    </lineage>
</organism>
<name>A0A2W2BL52_9ACTN</name>